<organism evidence="4 5">
    <name type="scientific">Nesidiocoris tenuis</name>
    <dbReference type="NCBI Taxonomy" id="355587"/>
    <lineage>
        <taxon>Eukaryota</taxon>
        <taxon>Metazoa</taxon>
        <taxon>Ecdysozoa</taxon>
        <taxon>Arthropoda</taxon>
        <taxon>Hexapoda</taxon>
        <taxon>Insecta</taxon>
        <taxon>Pterygota</taxon>
        <taxon>Neoptera</taxon>
        <taxon>Paraneoptera</taxon>
        <taxon>Hemiptera</taxon>
        <taxon>Heteroptera</taxon>
        <taxon>Panheteroptera</taxon>
        <taxon>Cimicomorpha</taxon>
        <taxon>Miridae</taxon>
        <taxon>Dicyphina</taxon>
        <taxon>Nesidiocoris</taxon>
    </lineage>
</organism>
<keyword evidence="1 2" id="KW-0193">Cuticle</keyword>
<dbReference type="Pfam" id="PF00379">
    <property type="entry name" value="Chitin_bind_4"/>
    <property type="match status" value="1"/>
</dbReference>
<dbReference type="PANTHER" id="PTHR12236">
    <property type="entry name" value="STRUCTURAL CONTITUENT OF CUTICLE"/>
    <property type="match status" value="1"/>
</dbReference>
<protein>
    <submittedName>
        <fullName evidence="4">Uncharacterized protein</fullName>
    </submittedName>
</protein>
<evidence type="ECO:0000256" key="3">
    <source>
        <dbReference type="SAM" id="MobiDB-lite"/>
    </source>
</evidence>
<dbReference type="GO" id="GO:0031012">
    <property type="term" value="C:extracellular matrix"/>
    <property type="evidence" value="ECO:0007669"/>
    <property type="project" value="TreeGrafter"/>
</dbReference>
<proteinExistence type="predicted"/>
<sequence length="187" mass="20009">MGGHFHKTDSERGDSSRTRSRPSSSVEFRAKIILKDDPEGELALIQNIGGCDRLVSRPMANRLLPANGSSAKPFVHKVVVALSAVLAAACAVPQYYSSPFLAHAPLSVAHAPVAVAHAPVAIAHAPVSAVAVKSLKAEEEHDPNPQYNFNYEINDPTTGDQKSQFESRDGDVVQGSYSLVEPDGTRR</sequence>
<dbReference type="AlphaFoldDB" id="A0A6H5H926"/>
<feature type="region of interest" description="Disordered" evidence="3">
    <location>
        <begin position="139"/>
        <end position="187"/>
    </location>
</feature>
<dbReference type="Proteomes" id="UP000479000">
    <property type="component" value="Unassembled WGS sequence"/>
</dbReference>
<dbReference type="EMBL" id="CADCXU010027064">
    <property type="protein sequence ID" value="CAB0014020.1"/>
    <property type="molecule type" value="Genomic_DNA"/>
</dbReference>
<dbReference type="PANTHER" id="PTHR12236:SF94">
    <property type="entry name" value="CCP84AA-RELATED"/>
    <property type="match status" value="1"/>
</dbReference>
<name>A0A6H5H926_9HEMI</name>
<feature type="compositionally biased region" description="Basic and acidic residues" evidence="3">
    <location>
        <begin position="1"/>
        <end position="17"/>
    </location>
</feature>
<gene>
    <name evidence="4" type="ORF">NTEN_LOCUS18554</name>
</gene>
<evidence type="ECO:0000313" key="4">
    <source>
        <dbReference type="EMBL" id="CAB0014020.1"/>
    </source>
</evidence>
<reference evidence="4 5" key="1">
    <citation type="submission" date="2020-02" db="EMBL/GenBank/DDBJ databases">
        <authorList>
            <person name="Ferguson B K."/>
        </authorList>
    </citation>
    <scope>NUCLEOTIDE SEQUENCE [LARGE SCALE GENOMIC DNA]</scope>
</reference>
<accession>A0A6H5H926</accession>
<feature type="compositionally biased region" description="Polar residues" evidence="3">
    <location>
        <begin position="145"/>
        <end position="162"/>
    </location>
</feature>
<dbReference type="GO" id="GO:0005615">
    <property type="term" value="C:extracellular space"/>
    <property type="evidence" value="ECO:0007669"/>
    <property type="project" value="TreeGrafter"/>
</dbReference>
<evidence type="ECO:0000313" key="5">
    <source>
        <dbReference type="Proteomes" id="UP000479000"/>
    </source>
</evidence>
<dbReference type="InterPro" id="IPR000618">
    <property type="entry name" value="Insect_cuticle"/>
</dbReference>
<dbReference type="GO" id="GO:0042302">
    <property type="term" value="F:structural constituent of cuticle"/>
    <property type="evidence" value="ECO:0007669"/>
    <property type="project" value="UniProtKB-UniRule"/>
</dbReference>
<evidence type="ECO:0000256" key="2">
    <source>
        <dbReference type="PROSITE-ProRule" id="PRU00497"/>
    </source>
</evidence>
<dbReference type="InterPro" id="IPR051217">
    <property type="entry name" value="Insect_Cuticle_Struc_Prot"/>
</dbReference>
<dbReference type="OrthoDB" id="6371100at2759"/>
<evidence type="ECO:0000256" key="1">
    <source>
        <dbReference type="ARBA" id="ARBA00022460"/>
    </source>
</evidence>
<keyword evidence="5" id="KW-1185">Reference proteome</keyword>
<feature type="region of interest" description="Disordered" evidence="3">
    <location>
        <begin position="1"/>
        <end position="25"/>
    </location>
</feature>
<dbReference type="PROSITE" id="PS51155">
    <property type="entry name" value="CHIT_BIND_RR_2"/>
    <property type="match status" value="1"/>
</dbReference>